<feature type="domain" description="General stress protein 17M-like" evidence="1">
    <location>
        <begin position="4"/>
        <end position="99"/>
    </location>
</feature>
<name>A0ABW3UUU6_9BACL</name>
<gene>
    <name evidence="2" type="ORF">ACFQ4B_28975</name>
</gene>
<dbReference type="InterPro" id="IPR025889">
    <property type="entry name" value="GSP17M-like_dom"/>
</dbReference>
<dbReference type="Pfam" id="PF11181">
    <property type="entry name" value="YflT"/>
    <property type="match status" value="1"/>
</dbReference>
<dbReference type="Proteomes" id="UP001597180">
    <property type="component" value="Unassembled WGS sequence"/>
</dbReference>
<keyword evidence="3" id="KW-1185">Reference proteome</keyword>
<dbReference type="EMBL" id="JBHTLU010000042">
    <property type="protein sequence ID" value="MFD1224147.1"/>
    <property type="molecule type" value="Genomic_DNA"/>
</dbReference>
<accession>A0ABW3UUU6</accession>
<proteinExistence type="predicted"/>
<protein>
    <submittedName>
        <fullName evidence="2">General stress protein</fullName>
    </submittedName>
</protein>
<comment type="caution">
    <text evidence="2">The sequence shown here is derived from an EMBL/GenBank/DDBJ whole genome shotgun (WGS) entry which is preliminary data.</text>
</comment>
<dbReference type="RefSeq" id="WP_079914080.1">
    <property type="nucleotide sequence ID" value="NZ_BAABJG010000036.1"/>
</dbReference>
<reference evidence="3" key="1">
    <citation type="journal article" date="2019" name="Int. J. Syst. Evol. Microbiol.">
        <title>The Global Catalogue of Microorganisms (GCM) 10K type strain sequencing project: providing services to taxonomists for standard genome sequencing and annotation.</title>
        <authorList>
            <consortium name="The Broad Institute Genomics Platform"/>
            <consortium name="The Broad Institute Genome Sequencing Center for Infectious Disease"/>
            <person name="Wu L."/>
            <person name="Ma J."/>
        </authorList>
    </citation>
    <scope>NUCLEOTIDE SEQUENCE [LARGE SCALE GENOMIC DNA]</scope>
    <source>
        <strain evidence="3">CCUG 53270</strain>
    </source>
</reference>
<evidence type="ECO:0000259" key="1">
    <source>
        <dbReference type="Pfam" id="PF11181"/>
    </source>
</evidence>
<evidence type="ECO:0000313" key="2">
    <source>
        <dbReference type="EMBL" id="MFD1224147.1"/>
    </source>
</evidence>
<evidence type="ECO:0000313" key="3">
    <source>
        <dbReference type="Proteomes" id="UP001597180"/>
    </source>
</evidence>
<sequence>MNNKVKLVMTEEQAIEAIRDFRREGYALEEIYVLAHDDKTTEGLANLMDTNKVGLYEEGIANTFANLFRSRGDQLRSKMHSLGLTKAEADHFEAELDKGKILVMVWYDDIDRHDLEEARRRNLHRDEPVIPPAGLYMSDSIGPDGTMR</sequence>
<organism evidence="2 3">
    <name type="scientific">Paenibacillus vulneris</name>
    <dbReference type="NCBI Taxonomy" id="1133364"/>
    <lineage>
        <taxon>Bacteria</taxon>
        <taxon>Bacillati</taxon>
        <taxon>Bacillota</taxon>
        <taxon>Bacilli</taxon>
        <taxon>Bacillales</taxon>
        <taxon>Paenibacillaceae</taxon>
        <taxon>Paenibacillus</taxon>
    </lineage>
</organism>